<dbReference type="Gene3D" id="2.180.10.10">
    <property type="entry name" value="RHS repeat-associated core"/>
    <property type="match status" value="2"/>
</dbReference>
<dbReference type="InterPro" id="IPR050708">
    <property type="entry name" value="T6SS_VgrG/RHS"/>
</dbReference>
<dbReference type="PANTHER" id="PTHR32305">
    <property type="match status" value="1"/>
</dbReference>
<dbReference type="AlphaFoldDB" id="R9A3Q0"/>
<organism evidence="3 4">
    <name type="scientific">Leptospira wolbachii serovar Codice str. CDC</name>
    <dbReference type="NCBI Taxonomy" id="1218599"/>
    <lineage>
        <taxon>Bacteria</taxon>
        <taxon>Pseudomonadati</taxon>
        <taxon>Spirochaetota</taxon>
        <taxon>Spirochaetia</taxon>
        <taxon>Leptospirales</taxon>
        <taxon>Leptospiraceae</taxon>
        <taxon>Leptospira</taxon>
    </lineage>
</organism>
<dbReference type="PANTHER" id="PTHR32305:SF15">
    <property type="entry name" value="PROTEIN RHSA-RELATED"/>
    <property type="match status" value="1"/>
</dbReference>
<feature type="domain" description="Teneurin-like YD-shell" evidence="2">
    <location>
        <begin position="105"/>
        <end position="254"/>
    </location>
</feature>
<dbReference type="STRING" id="1218599.LEP1GSC195_1776"/>
<evidence type="ECO:0000256" key="1">
    <source>
        <dbReference type="ARBA" id="ARBA00022737"/>
    </source>
</evidence>
<dbReference type="Proteomes" id="UP000013984">
    <property type="component" value="Unassembled WGS sequence"/>
</dbReference>
<dbReference type="EMBL" id="AOGZ02000014">
    <property type="protein sequence ID" value="EOQ96727.1"/>
    <property type="molecule type" value="Genomic_DNA"/>
</dbReference>
<reference evidence="3" key="1">
    <citation type="submission" date="2013-04" db="EMBL/GenBank/DDBJ databases">
        <authorList>
            <person name="Harkins D.M."/>
            <person name="Durkin A.S."/>
            <person name="Brinkac L.M."/>
            <person name="Haft D.H."/>
            <person name="Selengut J.D."/>
            <person name="Sanka R."/>
            <person name="DePew J."/>
            <person name="Purushe J."/>
            <person name="Galloway R.L."/>
            <person name="Vinetz J.M."/>
            <person name="Sutton G.G."/>
            <person name="Nierman W.C."/>
            <person name="Fouts D.E."/>
        </authorList>
    </citation>
    <scope>NUCLEOTIDE SEQUENCE [LARGE SCALE GENOMIC DNA]</scope>
    <source>
        <strain evidence="3">CDC</strain>
    </source>
</reference>
<comment type="caution">
    <text evidence="3">The sequence shown here is derived from an EMBL/GenBank/DDBJ whole genome shotgun (WGS) entry which is preliminary data.</text>
</comment>
<evidence type="ECO:0000313" key="3">
    <source>
        <dbReference type="EMBL" id="EOQ96727.1"/>
    </source>
</evidence>
<accession>R9A3Q0</accession>
<keyword evidence="4" id="KW-1185">Reference proteome</keyword>
<dbReference type="InterPro" id="IPR022385">
    <property type="entry name" value="Rhs_assc_core"/>
</dbReference>
<dbReference type="NCBIfam" id="TIGR03696">
    <property type="entry name" value="Rhs_assc_core"/>
    <property type="match status" value="1"/>
</dbReference>
<proteinExistence type="predicted"/>
<keyword evidence="1" id="KW-0677">Repeat</keyword>
<sequence>MFGTRPKERTYDSFGRVKTITYPEGTLVRNHYTGTGQLAFLTMDSHDGNSLNHTVVSYEGPKLESNKYYIERKTGNGVLTKIGYDPLRMRPQTLVTYLKQSYVEQSIKYGYDKRGNISSITDLMNESRNQSFEYDQLNRVTKATGKYGEENYTYHRNGNLLSKGAFDYSYENGNHIHAVTRVNSPNTGIVGYTYDSMGNMTTRNGDTLVYNAQNKLKRIESMGGDQFEYTYDHSGMRIKKSLQNSNTTTYSFGNFYEIHRSPGKQEKHTLYVIGAEGDMVAQYSRGDAILLNQMASNDWLVNPFCKDVNIDCDTYWKNRVGFALVSILEDTNIYIDGKLREGHRALPWVVLLGFLFWMVYQTKDQAGEVNLENQTFDLFGISLLPSLTNKIQKQIPRYGTALLVVVFSFTTTAGCFPLLLGGGEAESGTPIWLLGLGNGIPADAQSVADEPGQGGSGGGGTSTGNARVEGMYFFHPDHLGSITMITDGHGNVLAGGERGGKSHITYKPYGEIFRTDSYGPDITKFKYTGQEEDQESGLYYYKARYYDASLGRFVSNDGITMPSSMQGLNRMMYVDGNPISFRDRTGNSRANNFLQDMAKFVIAEVASKSDNPVHKFMAEVAGQKALYKIRKHRGSAFMRSDFGKIYNIVNPINIVGALYAAANYAAGKALQRDTKFKKVNGGYVVQGGPLATTGITIGQFAVTAGTDEESLRHETAHLQQYREWGVHRYMGNLASSPIRNLLQLKELESENGADKGAGAFGYGARRKIGKSITATIFLSSDYQSRFSRYLEFIIITDYVGYVP</sequence>
<dbReference type="InterPro" id="IPR056823">
    <property type="entry name" value="TEN-like_YD-shell"/>
</dbReference>
<evidence type="ECO:0000259" key="2">
    <source>
        <dbReference type="Pfam" id="PF25023"/>
    </source>
</evidence>
<gene>
    <name evidence="3" type="ORF">LEP1GSC195_1776</name>
</gene>
<evidence type="ECO:0000313" key="4">
    <source>
        <dbReference type="Proteomes" id="UP000013984"/>
    </source>
</evidence>
<protein>
    <submittedName>
        <fullName evidence="3">RHS repeat-associated core domain protein</fullName>
    </submittedName>
</protein>
<name>R9A3Q0_9LEPT</name>
<dbReference type="Pfam" id="PF25023">
    <property type="entry name" value="TEN_YD-shell"/>
    <property type="match status" value="1"/>
</dbReference>